<evidence type="ECO:0000256" key="13">
    <source>
        <dbReference type="SAM" id="MobiDB-lite"/>
    </source>
</evidence>
<keyword evidence="5 14" id="KW-0812">Transmembrane</keyword>
<evidence type="ECO:0000313" key="16">
    <source>
        <dbReference type="EMBL" id="KAH3890351.1"/>
    </source>
</evidence>
<feature type="transmembrane region" description="Helical" evidence="14">
    <location>
        <begin position="32"/>
        <end position="53"/>
    </location>
</feature>
<proteinExistence type="predicted"/>
<dbReference type="Proteomes" id="UP000828390">
    <property type="component" value="Unassembled WGS sequence"/>
</dbReference>
<dbReference type="GO" id="GO:0030171">
    <property type="term" value="F:voltage-gated proton channel activity"/>
    <property type="evidence" value="ECO:0007669"/>
    <property type="project" value="InterPro"/>
</dbReference>
<dbReference type="AlphaFoldDB" id="A0A9D4N9L3"/>
<keyword evidence="11" id="KW-0407">Ion channel</keyword>
<protein>
    <recommendedName>
        <fullName evidence="2">Voltage-gated hydrogen channel 1</fullName>
    </recommendedName>
    <alternativeName>
        <fullName evidence="12">Hydrogen voltage-gated channel 1</fullName>
    </alternativeName>
</protein>
<keyword evidence="6" id="KW-0851">Voltage-gated channel</keyword>
<evidence type="ECO:0000256" key="1">
    <source>
        <dbReference type="ARBA" id="ARBA00004651"/>
    </source>
</evidence>
<evidence type="ECO:0000256" key="10">
    <source>
        <dbReference type="ARBA" id="ARBA00023136"/>
    </source>
</evidence>
<accession>A0A9D4N9L3</accession>
<comment type="subcellular location">
    <subcellularLocation>
        <location evidence="1">Cell membrane</location>
        <topology evidence="1">Multi-pass membrane protein</topology>
    </subcellularLocation>
</comment>
<evidence type="ECO:0000256" key="9">
    <source>
        <dbReference type="ARBA" id="ARBA00023065"/>
    </source>
</evidence>
<evidence type="ECO:0000313" key="17">
    <source>
        <dbReference type="Proteomes" id="UP000828390"/>
    </source>
</evidence>
<keyword evidence="8" id="KW-0175">Coiled coil</keyword>
<dbReference type="PANTHER" id="PTHR46480:SF1">
    <property type="entry name" value="VOLTAGE-GATED HYDROGEN CHANNEL 1"/>
    <property type="match status" value="1"/>
</dbReference>
<feature type="transmembrane region" description="Helical" evidence="14">
    <location>
        <begin position="360"/>
        <end position="379"/>
    </location>
</feature>
<evidence type="ECO:0000256" key="5">
    <source>
        <dbReference type="ARBA" id="ARBA00022692"/>
    </source>
</evidence>
<dbReference type="InterPro" id="IPR005821">
    <property type="entry name" value="Ion_trans_dom"/>
</dbReference>
<dbReference type="GO" id="GO:0005886">
    <property type="term" value="C:plasma membrane"/>
    <property type="evidence" value="ECO:0007669"/>
    <property type="project" value="UniProtKB-SubCell"/>
</dbReference>
<dbReference type="Gene3D" id="1.20.120.350">
    <property type="entry name" value="Voltage-gated potassium channels. Chain C"/>
    <property type="match status" value="1"/>
</dbReference>
<keyword evidence="17" id="KW-1185">Reference proteome</keyword>
<comment type="caution">
    <text evidence="16">The sequence shown here is derived from an EMBL/GenBank/DDBJ whole genome shotgun (WGS) entry which is preliminary data.</text>
</comment>
<feature type="region of interest" description="Disordered" evidence="13">
    <location>
        <begin position="269"/>
        <end position="288"/>
    </location>
</feature>
<feature type="domain" description="Ion transport" evidence="15">
    <location>
        <begin position="351"/>
        <end position="435"/>
    </location>
</feature>
<feature type="compositionally biased region" description="Polar residues" evidence="13">
    <location>
        <begin position="185"/>
        <end position="218"/>
    </location>
</feature>
<keyword evidence="3" id="KW-0813">Transport</keyword>
<keyword evidence="7 14" id="KW-1133">Transmembrane helix</keyword>
<evidence type="ECO:0000256" key="2">
    <source>
        <dbReference type="ARBA" id="ARBA00015897"/>
    </source>
</evidence>
<dbReference type="Pfam" id="PF00520">
    <property type="entry name" value="Ion_trans"/>
    <property type="match status" value="1"/>
</dbReference>
<evidence type="ECO:0000256" key="6">
    <source>
        <dbReference type="ARBA" id="ARBA00022882"/>
    </source>
</evidence>
<keyword evidence="4" id="KW-1003">Cell membrane</keyword>
<keyword evidence="9" id="KW-0406">Ion transport</keyword>
<sequence length="678" mass="78402">MCSAKSKSEFGYLFEPRSLRGRLLKVLHCRRMLIFVCVLIVLECLCVMAELMIDLHSLRVRFDHEELEIKKLINEIRSDASQGLQDIQSTTDLLKYLRTRSLTEKNTNRSACEIETRTTRSLSTPELFSGGRAHSTVEVLRRPGFHNRTDVSDKHEMKGPYYRSLRRGGPRTYAKLTRYKSLVQTNEHSVNNINESPNETVNNENTQSDASQMTTVSPKSADEQRSNVIEGDSKSRTGHLKTNQAAYIFEKDKYTEPIADKYTEPIADKTKDEIKSDDDTDRSVDGSINKVSKRSSDYKETIECSVVKNFVFSFQTDTYKHFYIRSFDELDNRGILDEDEFMYYQKKYGDFQKAAHFVKYLGFAVVSVMMFEIALKFICLGSTFFRKKIEVFDVCIVIISFVLDVVFIDSKWYESRKDATTILVLLMPWRVVRIVNSFLMTINHKHHIEMLTLRRAKKRVDLKLKKLRHLMLEMRRDIDLLIGLAKQHGATEPEIVNCIYGQGRGTKSLAAITGLASLMFISTLGKEPNAPIDPNENNYMYNMLIKEILSDEEDADNSDPFTMDTTDTKLECEEAGICMEEKDIRPQHVKEIREVKKIRRRVTLPRRHRSCSDDEKAVYYINDGYDVTYDVENTEKEGTTGQFSRRDNNSVKSMPYFETTQDGKSILTFEFTTQVSYL</sequence>
<evidence type="ECO:0000256" key="11">
    <source>
        <dbReference type="ARBA" id="ARBA00023303"/>
    </source>
</evidence>
<evidence type="ECO:0000256" key="3">
    <source>
        <dbReference type="ARBA" id="ARBA00022448"/>
    </source>
</evidence>
<dbReference type="GO" id="GO:0034702">
    <property type="term" value="C:monoatomic ion channel complex"/>
    <property type="evidence" value="ECO:0007669"/>
    <property type="project" value="UniProtKB-KW"/>
</dbReference>
<dbReference type="EMBL" id="JAIWYP010000001">
    <property type="protein sequence ID" value="KAH3890351.1"/>
    <property type="molecule type" value="Genomic_DNA"/>
</dbReference>
<keyword evidence="10 14" id="KW-0472">Membrane</keyword>
<evidence type="ECO:0000256" key="14">
    <source>
        <dbReference type="SAM" id="Phobius"/>
    </source>
</evidence>
<organism evidence="16 17">
    <name type="scientific">Dreissena polymorpha</name>
    <name type="common">Zebra mussel</name>
    <name type="synonym">Mytilus polymorpha</name>
    <dbReference type="NCBI Taxonomy" id="45954"/>
    <lineage>
        <taxon>Eukaryota</taxon>
        <taxon>Metazoa</taxon>
        <taxon>Spiralia</taxon>
        <taxon>Lophotrochozoa</taxon>
        <taxon>Mollusca</taxon>
        <taxon>Bivalvia</taxon>
        <taxon>Autobranchia</taxon>
        <taxon>Heteroconchia</taxon>
        <taxon>Euheterodonta</taxon>
        <taxon>Imparidentia</taxon>
        <taxon>Neoheterodontei</taxon>
        <taxon>Myida</taxon>
        <taxon>Dreissenoidea</taxon>
        <taxon>Dreissenidae</taxon>
        <taxon>Dreissena</taxon>
    </lineage>
</organism>
<feature type="transmembrane region" description="Helical" evidence="14">
    <location>
        <begin position="391"/>
        <end position="408"/>
    </location>
</feature>
<evidence type="ECO:0000256" key="7">
    <source>
        <dbReference type="ARBA" id="ARBA00022989"/>
    </source>
</evidence>
<dbReference type="PANTHER" id="PTHR46480">
    <property type="entry name" value="F20B24.22"/>
    <property type="match status" value="1"/>
</dbReference>
<evidence type="ECO:0000256" key="8">
    <source>
        <dbReference type="ARBA" id="ARBA00023054"/>
    </source>
</evidence>
<evidence type="ECO:0000259" key="15">
    <source>
        <dbReference type="Pfam" id="PF00520"/>
    </source>
</evidence>
<reference evidence="16" key="1">
    <citation type="journal article" date="2019" name="bioRxiv">
        <title>The Genome of the Zebra Mussel, Dreissena polymorpha: A Resource for Invasive Species Research.</title>
        <authorList>
            <person name="McCartney M.A."/>
            <person name="Auch B."/>
            <person name="Kono T."/>
            <person name="Mallez S."/>
            <person name="Zhang Y."/>
            <person name="Obille A."/>
            <person name="Becker A."/>
            <person name="Abrahante J.E."/>
            <person name="Garbe J."/>
            <person name="Badalamenti J.P."/>
            <person name="Herman A."/>
            <person name="Mangelson H."/>
            <person name="Liachko I."/>
            <person name="Sullivan S."/>
            <person name="Sone E.D."/>
            <person name="Koren S."/>
            <person name="Silverstein K.A.T."/>
            <person name="Beckman K.B."/>
            <person name="Gohl D.M."/>
        </authorList>
    </citation>
    <scope>NUCLEOTIDE SEQUENCE</scope>
    <source>
        <strain evidence="16">Duluth1</strain>
        <tissue evidence="16">Whole animal</tissue>
    </source>
</reference>
<feature type="compositionally biased region" description="Basic and acidic residues" evidence="13">
    <location>
        <begin position="220"/>
        <end position="235"/>
    </location>
</feature>
<name>A0A9D4N9L3_DREPO</name>
<evidence type="ECO:0000256" key="4">
    <source>
        <dbReference type="ARBA" id="ARBA00022475"/>
    </source>
</evidence>
<dbReference type="InterPro" id="IPR031846">
    <property type="entry name" value="Hvcn1"/>
</dbReference>
<reference evidence="16" key="2">
    <citation type="submission" date="2020-11" db="EMBL/GenBank/DDBJ databases">
        <authorList>
            <person name="McCartney M.A."/>
            <person name="Auch B."/>
            <person name="Kono T."/>
            <person name="Mallez S."/>
            <person name="Becker A."/>
            <person name="Gohl D.M."/>
            <person name="Silverstein K.A.T."/>
            <person name="Koren S."/>
            <person name="Bechman K.B."/>
            <person name="Herman A."/>
            <person name="Abrahante J.E."/>
            <person name="Garbe J."/>
        </authorList>
    </citation>
    <scope>NUCLEOTIDE SEQUENCE</scope>
    <source>
        <strain evidence="16">Duluth1</strain>
        <tissue evidence="16">Whole animal</tissue>
    </source>
</reference>
<evidence type="ECO:0000256" key="12">
    <source>
        <dbReference type="ARBA" id="ARBA00031989"/>
    </source>
</evidence>
<dbReference type="InterPro" id="IPR027359">
    <property type="entry name" value="Volt_channel_dom_sf"/>
</dbReference>
<feature type="region of interest" description="Disordered" evidence="13">
    <location>
        <begin position="185"/>
        <end position="237"/>
    </location>
</feature>
<gene>
    <name evidence="16" type="ORF">DPMN_014430</name>
</gene>